<accession>A0A1C4W5L6</accession>
<feature type="region of interest" description="Disordered" evidence="1">
    <location>
        <begin position="61"/>
        <end position="86"/>
    </location>
</feature>
<proteinExistence type="predicted"/>
<sequence length="115" mass="12103">MGRVTGRLVIWRSTDGGASWRQATATADVANRTLRATVRPDGVLLIQAGISAAEQPMMFASTDGGRSLRSVPLGPGADARPVPGGYVQTGWPDSRGAWLSADGVTWSWIDPPEPS</sequence>
<dbReference type="SUPFAM" id="SSF50939">
    <property type="entry name" value="Sialidases"/>
    <property type="match status" value="1"/>
</dbReference>
<dbReference type="EMBL" id="FMCX01000002">
    <property type="protein sequence ID" value="SCE91474.1"/>
    <property type="molecule type" value="Genomic_DNA"/>
</dbReference>
<gene>
    <name evidence="2" type="ORF">GA0070564_10223</name>
</gene>
<evidence type="ECO:0000313" key="2">
    <source>
        <dbReference type="EMBL" id="SCE91474.1"/>
    </source>
</evidence>
<evidence type="ECO:0000256" key="1">
    <source>
        <dbReference type="SAM" id="MobiDB-lite"/>
    </source>
</evidence>
<protein>
    <recommendedName>
        <fullName evidence="4">Exo-alpha-sialidase</fullName>
    </recommendedName>
</protein>
<dbReference type="InterPro" id="IPR015943">
    <property type="entry name" value="WD40/YVTN_repeat-like_dom_sf"/>
</dbReference>
<dbReference type="InterPro" id="IPR036278">
    <property type="entry name" value="Sialidase_sf"/>
</dbReference>
<name>A0A1C4W5L6_9ACTN</name>
<dbReference type="Proteomes" id="UP000199504">
    <property type="component" value="Unassembled WGS sequence"/>
</dbReference>
<keyword evidence="3" id="KW-1185">Reference proteome</keyword>
<dbReference type="AlphaFoldDB" id="A0A1C4W5L6"/>
<evidence type="ECO:0008006" key="4">
    <source>
        <dbReference type="Google" id="ProtNLM"/>
    </source>
</evidence>
<dbReference type="Gene3D" id="2.130.10.10">
    <property type="entry name" value="YVTN repeat-like/Quinoprotein amine dehydrogenase"/>
    <property type="match status" value="1"/>
</dbReference>
<reference evidence="3" key="1">
    <citation type="submission" date="2016-06" db="EMBL/GenBank/DDBJ databases">
        <authorList>
            <person name="Varghese N."/>
            <person name="Submissions Spin"/>
        </authorList>
    </citation>
    <scope>NUCLEOTIDE SEQUENCE [LARGE SCALE GENOMIC DNA]</scope>
    <source>
        <strain evidence="3">DSM 44830</strain>
    </source>
</reference>
<organism evidence="2 3">
    <name type="scientific">Micromonospora mirobrigensis</name>
    <dbReference type="NCBI Taxonomy" id="262898"/>
    <lineage>
        <taxon>Bacteria</taxon>
        <taxon>Bacillati</taxon>
        <taxon>Actinomycetota</taxon>
        <taxon>Actinomycetes</taxon>
        <taxon>Micromonosporales</taxon>
        <taxon>Micromonosporaceae</taxon>
        <taxon>Micromonospora</taxon>
    </lineage>
</organism>
<evidence type="ECO:0000313" key="3">
    <source>
        <dbReference type="Proteomes" id="UP000199504"/>
    </source>
</evidence>